<evidence type="ECO:0008006" key="4">
    <source>
        <dbReference type="Google" id="ProtNLM"/>
    </source>
</evidence>
<protein>
    <recommendedName>
        <fullName evidence="4">Class I SAM-dependent methyltransferase</fullName>
    </recommendedName>
</protein>
<organism evidence="2 3">
    <name type="scientific">Neoroseomonas terrae</name>
    <dbReference type="NCBI Taxonomy" id="424799"/>
    <lineage>
        <taxon>Bacteria</taxon>
        <taxon>Pseudomonadati</taxon>
        <taxon>Pseudomonadota</taxon>
        <taxon>Alphaproteobacteria</taxon>
        <taxon>Acetobacterales</taxon>
        <taxon>Acetobacteraceae</taxon>
        <taxon>Neoroseomonas</taxon>
    </lineage>
</organism>
<feature type="region of interest" description="Disordered" evidence="1">
    <location>
        <begin position="45"/>
        <end position="64"/>
    </location>
</feature>
<dbReference type="Gene3D" id="3.40.50.150">
    <property type="entry name" value="Vaccinia Virus protein VP39"/>
    <property type="match status" value="1"/>
</dbReference>
<dbReference type="InterPro" id="IPR029063">
    <property type="entry name" value="SAM-dependent_MTases_sf"/>
</dbReference>
<reference evidence="3" key="1">
    <citation type="journal article" date="2021" name="Syst. Appl. Microbiol.">
        <title>Roseomonas hellenica sp. nov., isolated from roots of wild-growing Alkanna tinctoria.</title>
        <authorList>
            <person name="Rat A."/>
            <person name="Naranjo H.D."/>
            <person name="Lebbe L."/>
            <person name="Cnockaert M."/>
            <person name="Krigas N."/>
            <person name="Grigoriadou K."/>
            <person name="Maloupa E."/>
            <person name="Willems A."/>
        </authorList>
    </citation>
    <scope>NUCLEOTIDE SEQUENCE [LARGE SCALE GENOMIC DNA]</scope>
    <source>
        <strain evidence="3">LMG 31159</strain>
    </source>
</reference>
<dbReference type="RefSeq" id="WP_211871913.1">
    <property type="nucleotide sequence ID" value="NZ_JAAEDI010000043.1"/>
</dbReference>
<name>A0ABS5EQB1_9PROT</name>
<comment type="caution">
    <text evidence="2">The sequence shown here is derived from an EMBL/GenBank/DDBJ whole genome shotgun (WGS) entry which is preliminary data.</text>
</comment>
<dbReference type="SUPFAM" id="SSF53335">
    <property type="entry name" value="S-adenosyl-L-methionine-dependent methyltransferases"/>
    <property type="match status" value="1"/>
</dbReference>
<evidence type="ECO:0000313" key="3">
    <source>
        <dbReference type="Proteomes" id="UP000698752"/>
    </source>
</evidence>
<evidence type="ECO:0000313" key="2">
    <source>
        <dbReference type="EMBL" id="MBR0653204.1"/>
    </source>
</evidence>
<accession>A0ABS5EQB1</accession>
<gene>
    <name evidence="2" type="ORF">GXW78_26350</name>
</gene>
<sequence>MPTPARRDPPADERPWQAQDGLLRRVVATGARLLRVGDAIEAPADVEPPAAAPTDAAPASAPDPALARAAWSDRLWGDGMTLPGGAEEVLRLAALLPLTPAHTVLLAGHGARAAGSAVAAARGCFVATHDLRAASPAARQLPKRVTAAPLSPDAPAFRARHHHHAMMLEPFRRGGAPDAMLRTTATALRDGGEVVLLDLAGRAGASDARWLAVEDRQPPPSEEAMASAFERTGFRIHVVEDAGPRQQRAALLGWVSVLEALRGPRRPAPAMAAALVEEAEAWLLRLRLLRDGELRLLRWHATLARRPP</sequence>
<proteinExistence type="predicted"/>
<keyword evidence="3" id="KW-1185">Reference proteome</keyword>
<dbReference type="Proteomes" id="UP000698752">
    <property type="component" value="Unassembled WGS sequence"/>
</dbReference>
<evidence type="ECO:0000256" key="1">
    <source>
        <dbReference type="SAM" id="MobiDB-lite"/>
    </source>
</evidence>
<dbReference type="EMBL" id="JAAEDI010000043">
    <property type="protein sequence ID" value="MBR0653204.1"/>
    <property type="molecule type" value="Genomic_DNA"/>
</dbReference>